<dbReference type="Pfam" id="PF16421">
    <property type="entry name" value="E2F_CC-MB"/>
    <property type="match status" value="1"/>
</dbReference>
<dbReference type="CTD" id="20211870"/>
<dbReference type="SUPFAM" id="SSF144074">
    <property type="entry name" value="E2F-DP heterodimerization region"/>
    <property type="match status" value="1"/>
</dbReference>
<dbReference type="Gene3D" id="6.10.250.540">
    <property type="match status" value="1"/>
</dbReference>
<dbReference type="EMBL" id="KB096275">
    <property type="protein sequence ID" value="ESO06914.1"/>
    <property type="molecule type" value="Genomic_DNA"/>
</dbReference>
<keyword evidence="5" id="KW-0539">Nucleus</keyword>
<dbReference type="InParanoid" id="T1FSS3"/>
<accession>T1FSS3</accession>
<evidence type="ECO:0000313" key="10">
    <source>
        <dbReference type="Proteomes" id="UP000015101"/>
    </source>
</evidence>
<dbReference type="InterPro" id="IPR036390">
    <property type="entry name" value="WH_DNA-bd_sf"/>
</dbReference>
<dbReference type="Pfam" id="PF02319">
    <property type="entry name" value="WHD_E2F_TDP"/>
    <property type="match status" value="1"/>
</dbReference>
<gene>
    <name evidence="9" type="primary">20211870</name>
    <name evidence="8" type="ORF">HELRODRAFT_191241</name>
</gene>
<dbReference type="InterPro" id="IPR032198">
    <property type="entry name" value="E2F_CC-MB"/>
</dbReference>
<dbReference type="CDD" id="cd14660">
    <property type="entry name" value="E2F_DD"/>
    <property type="match status" value="1"/>
</dbReference>
<dbReference type="STRING" id="6412.T1FSS3"/>
<evidence type="ECO:0000256" key="3">
    <source>
        <dbReference type="ARBA" id="ARBA00023125"/>
    </source>
</evidence>
<dbReference type="InterPro" id="IPR015633">
    <property type="entry name" value="E2F"/>
</dbReference>
<evidence type="ECO:0000256" key="5">
    <source>
        <dbReference type="RuleBase" id="RU003796"/>
    </source>
</evidence>
<reference evidence="10" key="1">
    <citation type="submission" date="2012-12" db="EMBL/GenBank/DDBJ databases">
        <authorList>
            <person name="Hellsten U."/>
            <person name="Grimwood J."/>
            <person name="Chapman J.A."/>
            <person name="Shapiro H."/>
            <person name="Aerts A."/>
            <person name="Otillar R.P."/>
            <person name="Terry A.Y."/>
            <person name="Boore J.L."/>
            <person name="Simakov O."/>
            <person name="Marletaz F."/>
            <person name="Cho S.-J."/>
            <person name="Edsinger-Gonzales E."/>
            <person name="Havlak P."/>
            <person name="Kuo D.-H."/>
            <person name="Larsson T."/>
            <person name="Lv J."/>
            <person name="Arendt D."/>
            <person name="Savage R."/>
            <person name="Osoegawa K."/>
            <person name="de Jong P."/>
            <person name="Lindberg D.R."/>
            <person name="Seaver E.C."/>
            <person name="Weisblat D.A."/>
            <person name="Putnam N.H."/>
            <person name="Grigoriev I.V."/>
            <person name="Rokhsar D.S."/>
        </authorList>
    </citation>
    <scope>NUCLEOTIDE SEQUENCE</scope>
</reference>
<dbReference type="GO" id="GO:0046983">
    <property type="term" value="F:protein dimerization activity"/>
    <property type="evidence" value="ECO:0007669"/>
    <property type="project" value="InterPro"/>
</dbReference>
<comment type="subcellular location">
    <subcellularLocation>
        <location evidence="5">Nucleus</location>
    </subcellularLocation>
</comment>
<dbReference type="GO" id="GO:0000978">
    <property type="term" value="F:RNA polymerase II cis-regulatory region sequence-specific DNA binding"/>
    <property type="evidence" value="ECO:0000318"/>
    <property type="project" value="GO_Central"/>
</dbReference>
<reference evidence="8 10" key="2">
    <citation type="journal article" date="2013" name="Nature">
        <title>Insights into bilaterian evolution from three spiralian genomes.</title>
        <authorList>
            <person name="Simakov O."/>
            <person name="Marletaz F."/>
            <person name="Cho S.J."/>
            <person name="Edsinger-Gonzales E."/>
            <person name="Havlak P."/>
            <person name="Hellsten U."/>
            <person name="Kuo D.H."/>
            <person name="Larsson T."/>
            <person name="Lv J."/>
            <person name="Arendt D."/>
            <person name="Savage R."/>
            <person name="Osoegawa K."/>
            <person name="de Jong P."/>
            <person name="Grimwood J."/>
            <person name="Chapman J.A."/>
            <person name="Shapiro H."/>
            <person name="Aerts A."/>
            <person name="Otillar R.P."/>
            <person name="Terry A.Y."/>
            <person name="Boore J.L."/>
            <person name="Grigoriev I.V."/>
            <person name="Lindberg D.R."/>
            <person name="Seaver E.C."/>
            <person name="Weisblat D.A."/>
            <person name="Putnam N.H."/>
            <person name="Rokhsar D.S."/>
        </authorList>
    </citation>
    <scope>NUCLEOTIDE SEQUENCE</scope>
</reference>
<comment type="similarity">
    <text evidence="1 5">Belongs to the E2F/DP family.</text>
</comment>
<dbReference type="InterPro" id="IPR037241">
    <property type="entry name" value="E2F-DP_heterodim"/>
</dbReference>
<evidence type="ECO:0000313" key="8">
    <source>
        <dbReference type="EMBL" id="ESO06914.1"/>
    </source>
</evidence>
<dbReference type="InterPro" id="IPR036388">
    <property type="entry name" value="WH-like_DNA-bd_sf"/>
</dbReference>
<dbReference type="PANTHER" id="PTHR12081:SF18">
    <property type="entry name" value="TRANSCRIPTION FACTOR E2F2-RELATED"/>
    <property type="match status" value="1"/>
</dbReference>
<dbReference type="EMBL" id="AMQM01003709">
    <property type="status" value="NOT_ANNOTATED_CDS"/>
    <property type="molecule type" value="Genomic_DNA"/>
</dbReference>
<keyword evidence="4 5" id="KW-0804">Transcription</keyword>
<protein>
    <recommendedName>
        <fullName evidence="7">E2F/DP family winged-helix DNA-binding domain-containing protein</fullName>
    </recommendedName>
</protein>
<dbReference type="Proteomes" id="UP000015101">
    <property type="component" value="Unassembled WGS sequence"/>
</dbReference>
<dbReference type="InterPro" id="IPR003316">
    <property type="entry name" value="E2F_WHTH_DNA-bd_dom"/>
</dbReference>
<dbReference type="SMART" id="SM01372">
    <property type="entry name" value="E2F_TDP"/>
    <property type="match status" value="1"/>
</dbReference>
<dbReference type="AlphaFoldDB" id="T1FSS3"/>
<evidence type="ECO:0000256" key="2">
    <source>
        <dbReference type="ARBA" id="ARBA00023015"/>
    </source>
</evidence>
<dbReference type="RefSeq" id="XP_009015010.1">
    <property type="nucleotide sequence ID" value="XM_009016762.1"/>
</dbReference>
<feature type="domain" description="E2F/DP family winged-helix DNA-binding" evidence="7">
    <location>
        <begin position="13"/>
        <end position="79"/>
    </location>
</feature>
<dbReference type="GO" id="GO:0090575">
    <property type="term" value="C:RNA polymerase II transcription regulator complex"/>
    <property type="evidence" value="ECO:0000318"/>
    <property type="project" value="GO_Central"/>
</dbReference>
<dbReference type="OMA" id="TSAICND"/>
<dbReference type="FunFam" id="1.10.10.10:FF:000008">
    <property type="entry name" value="E2F transcription factor 1"/>
    <property type="match status" value="1"/>
</dbReference>
<sequence length="411" mass="46003">MSDFAEIPYTPSRHEKSLGLLTTKFVSLLESAEDGILDLKMAADHLAVRQKRRIYDITNVLEGIGLIEKRSKNSIQWKGALRLNSNHADYQSRINSKKDQISKMLSYEEDLDRLKSCIEQSLLNVTDEHESQKRNYLKDDDICKCLKDLTILTIKAPNGTQLVAAVPTDNNQQDKYKMTIKSVNGPINVLLLNKDSENSDPVVVQSTACKPSAKRLKMDTPILPVTQQSILLPALTPTTTTAATTTPRHQQPDSFRTTSNNIATTPTSTPAFRMITRSSPRKYSNIVNKNVVNVVAYNNNNKTCGSSNVGSSNNNNMVPSTSAICNDNDFVTDNITDVKNENNEDFVNYAINQFFPNNTFNDKDVDLDEVFNSDMFSQSPLRLSPPPSDKDYYFKMSDSEGVCDLFDIELC</sequence>
<dbReference type="EnsemblMetazoa" id="HelroT191241">
    <property type="protein sequence ID" value="HelroP191241"/>
    <property type="gene ID" value="HelroG191241"/>
</dbReference>
<organism evidence="9 10">
    <name type="scientific">Helobdella robusta</name>
    <name type="common">Californian leech</name>
    <dbReference type="NCBI Taxonomy" id="6412"/>
    <lineage>
        <taxon>Eukaryota</taxon>
        <taxon>Metazoa</taxon>
        <taxon>Spiralia</taxon>
        <taxon>Lophotrochozoa</taxon>
        <taxon>Annelida</taxon>
        <taxon>Clitellata</taxon>
        <taxon>Hirudinea</taxon>
        <taxon>Rhynchobdellida</taxon>
        <taxon>Glossiphoniidae</taxon>
        <taxon>Helobdella</taxon>
    </lineage>
</organism>
<dbReference type="GO" id="GO:0000981">
    <property type="term" value="F:DNA-binding transcription factor activity, RNA polymerase II-specific"/>
    <property type="evidence" value="ECO:0000318"/>
    <property type="project" value="GO_Central"/>
</dbReference>
<keyword evidence="10" id="KW-1185">Reference proteome</keyword>
<feature type="region of interest" description="Disordered" evidence="6">
    <location>
        <begin position="241"/>
        <end position="267"/>
    </location>
</feature>
<evidence type="ECO:0000256" key="6">
    <source>
        <dbReference type="SAM" id="MobiDB-lite"/>
    </source>
</evidence>
<dbReference type="GeneID" id="20211870"/>
<proteinExistence type="inferred from homology"/>
<evidence type="ECO:0000259" key="7">
    <source>
        <dbReference type="SMART" id="SM01372"/>
    </source>
</evidence>
<dbReference type="SUPFAM" id="SSF46785">
    <property type="entry name" value="Winged helix' DNA-binding domain"/>
    <property type="match status" value="1"/>
</dbReference>
<keyword evidence="2 5" id="KW-0805">Transcription regulation</keyword>
<feature type="compositionally biased region" description="Polar residues" evidence="6">
    <location>
        <begin position="248"/>
        <end position="267"/>
    </location>
</feature>
<evidence type="ECO:0000256" key="1">
    <source>
        <dbReference type="ARBA" id="ARBA00010940"/>
    </source>
</evidence>
<evidence type="ECO:0000256" key="4">
    <source>
        <dbReference type="ARBA" id="ARBA00023163"/>
    </source>
</evidence>
<name>T1FSS3_HELRO</name>
<dbReference type="Gene3D" id="1.10.10.10">
    <property type="entry name" value="Winged helix-like DNA-binding domain superfamily/Winged helix DNA-binding domain"/>
    <property type="match status" value="1"/>
</dbReference>
<keyword evidence="3 5" id="KW-0238">DNA-binding</keyword>
<dbReference type="eggNOG" id="KOG2577">
    <property type="taxonomic scope" value="Eukaryota"/>
</dbReference>
<dbReference type="PANTHER" id="PTHR12081">
    <property type="entry name" value="TRANSCRIPTION FACTOR E2F"/>
    <property type="match status" value="1"/>
</dbReference>
<dbReference type="KEGG" id="hro:HELRODRAFT_191241"/>
<evidence type="ECO:0000313" key="9">
    <source>
        <dbReference type="EnsemblMetazoa" id="HelroP191241"/>
    </source>
</evidence>
<dbReference type="OrthoDB" id="1743261at2759"/>
<reference evidence="9" key="3">
    <citation type="submission" date="2015-06" db="UniProtKB">
        <authorList>
            <consortium name="EnsemblMetazoa"/>
        </authorList>
    </citation>
    <scope>IDENTIFICATION</scope>
</reference>
<dbReference type="GO" id="GO:0006357">
    <property type="term" value="P:regulation of transcription by RNA polymerase II"/>
    <property type="evidence" value="ECO:0000318"/>
    <property type="project" value="GO_Central"/>
</dbReference>
<dbReference type="HOGENOM" id="CLU_032091_2_0_1"/>